<name>A0A8C3NQV4_GEOPR</name>
<dbReference type="SUPFAM" id="SSF55347">
    <property type="entry name" value="Glyceraldehyde-3-phosphate dehydrogenase-like, C-terminal domain"/>
    <property type="match status" value="1"/>
</dbReference>
<accession>A0A8U8BUW0</accession>
<dbReference type="AlphaFoldDB" id="A0A8C3NQV4"/>
<protein>
    <submittedName>
        <fullName evidence="2">Uncharacterized protein</fullName>
    </submittedName>
</protein>
<evidence type="ECO:0000313" key="3">
    <source>
        <dbReference type="Proteomes" id="UP000694382"/>
    </source>
</evidence>
<keyword evidence="3" id="KW-1185">Reference proteome</keyword>
<accession>A0A8C3NQV4</accession>
<sequence>MLVCTGLYWVIPVCTGIYWDTETSVLGDTGYTGIYWDILVILVGTGIRKPWYWGILGWQFLVSQLLSRGPSVGLSLAFVWARRWEALEALPPALRLRDLSELGVDLVVEVAHPCVTQEHGEDILAHADLMVTPRGHGGPGGCGRRRRAGATPCIVPRGALWGCEDIARMDSAGTLQVTLGTLGFRAQGWLSPRVAAAVASGTRTVLYEGPLRPLCPLVPNNVNTMWRQPGLRRVPGHPRCGTCVTSVVPDCHIIDVEVTAVPERGRSLTVTSTRRNPAEPGRVTGSATRHSFWSSVQGV</sequence>
<reference evidence="2" key="2">
    <citation type="submission" date="2025-09" db="UniProtKB">
        <authorList>
            <consortium name="Ensembl"/>
        </authorList>
    </citation>
    <scope>IDENTIFICATION</scope>
</reference>
<proteinExistence type="predicted"/>
<reference evidence="2" key="1">
    <citation type="submission" date="2025-08" db="UniProtKB">
        <authorList>
            <consortium name="Ensembl"/>
        </authorList>
    </citation>
    <scope>IDENTIFICATION</scope>
</reference>
<dbReference type="Proteomes" id="UP000694382">
    <property type="component" value="Unassembled WGS sequence"/>
</dbReference>
<dbReference type="PANTHER" id="PTHR31873:SF6">
    <property type="entry name" value="ASPARTATE DEHYDROGENASE DOMAIN-CONTAINING PROTEIN"/>
    <property type="match status" value="1"/>
</dbReference>
<evidence type="ECO:0000313" key="2">
    <source>
        <dbReference type="Ensembl" id="ENSCPVP00000022449.2"/>
    </source>
</evidence>
<evidence type="ECO:0000256" key="1">
    <source>
        <dbReference type="SAM" id="MobiDB-lite"/>
    </source>
</evidence>
<organism evidence="2 3">
    <name type="scientific">Geospiza parvula</name>
    <name type="common">Small tree-finch</name>
    <name type="synonym">Camarhynchus parvulus</name>
    <dbReference type="NCBI Taxonomy" id="87175"/>
    <lineage>
        <taxon>Eukaryota</taxon>
        <taxon>Metazoa</taxon>
        <taxon>Chordata</taxon>
        <taxon>Craniata</taxon>
        <taxon>Vertebrata</taxon>
        <taxon>Euteleostomi</taxon>
        <taxon>Archelosauria</taxon>
        <taxon>Archosauria</taxon>
        <taxon>Dinosauria</taxon>
        <taxon>Saurischia</taxon>
        <taxon>Theropoda</taxon>
        <taxon>Coelurosauria</taxon>
        <taxon>Aves</taxon>
        <taxon>Neognathae</taxon>
        <taxon>Neoaves</taxon>
        <taxon>Telluraves</taxon>
        <taxon>Australaves</taxon>
        <taxon>Passeriformes</taxon>
        <taxon>Thraupidae</taxon>
        <taxon>Camarhynchus</taxon>
    </lineage>
</organism>
<feature type="region of interest" description="Disordered" evidence="1">
    <location>
        <begin position="269"/>
        <end position="299"/>
    </location>
</feature>
<dbReference type="PANTHER" id="PTHR31873">
    <property type="entry name" value="L-ASPARTATE DEHYDROGENASE-RELATED"/>
    <property type="match status" value="1"/>
</dbReference>
<feature type="compositionally biased region" description="Polar residues" evidence="1">
    <location>
        <begin position="285"/>
        <end position="299"/>
    </location>
</feature>
<dbReference type="Gene3D" id="3.40.50.720">
    <property type="entry name" value="NAD(P)-binding Rossmann-like Domain"/>
    <property type="match status" value="1"/>
</dbReference>
<dbReference type="Ensembl" id="ENSCPVT00000023438.2">
    <property type="protein sequence ID" value="ENSCPVP00000022449.2"/>
    <property type="gene ID" value="ENSCPVG00000016078.2"/>
</dbReference>